<evidence type="ECO:0000313" key="3">
    <source>
        <dbReference type="EMBL" id="SEE37173.1"/>
    </source>
</evidence>
<dbReference type="InterPro" id="IPR001466">
    <property type="entry name" value="Beta-lactam-related"/>
</dbReference>
<accession>A0A1H5IAC4</accession>
<keyword evidence="1" id="KW-0812">Transmembrane</keyword>
<evidence type="ECO:0000313" key="4">
    <source>
        <dbReference type="Proteomes" id="UP000199448"/>
    </source>
</evidence>
<keyword evidence="4" id="KW-1185">Reference proteome</keyword>
<feature type="transmembrane region" description="Helical" evidence="1">
    <location>
        <begin position="7"/>
        <end position="25"/>
    </location>
</feature>
<dbReference type="AlphaFoldDB" id="A0A1H5IAC4"/>
<feature type="domain" description="Beta-lactamase-related" evidence="2">
    <location>
        <begin position="88"/>
        <end position="349"/>
    </location>
</feature>
<name>A0A1H5IAC4_9FLAO</name>
<dbReference type="OrthoDB" id="9773047at2"/>
<dbReference type="InterPro" id="IPR050789">
    <property type="entry name" value="Diverse_Enzym_Activities"/>
</dbReference>
<dbReference type="EMBL" id="FNUG01000001">
    <property type="protein sequence ID" value="SEE37173.1"/>
    <property type="molecule type" value="Genomic_DNA"/>
</dbReference>
<organism evidence="3 4">
    <name type="scientific">Salinimicrobium catena</name>
    <dbReference type="NCBI Taxonomy" id="390640"/>
    <lineage>
        <taxon>Bacteria</taxon>
        <taxon>Pseudomonadati</taxon>
        <taxon>Bacteroidota</taxon>
        <taxon>Flavobacteriia</taxon>
        <taxon>Flavobacteriales</taxon>
        <taxon>Flavobacteriaceae</taxon>
        <taxon>Salinimicrobium</taxon>
    </lineage>
</organism>
<evidence type="ECO:0000256" key="1">
    <source>
        <dbReference type="SAM" id="Phobius"/>
    </source>
</evidence>
<dbReference type="PANTHER" id="PTHR43283:SF7">
    <property type="entry name" value="BETA-LACTAMASE-RELATED DOMAIN-CONTAINING PROTEIN"/>
    <property type="match status" value="1"/>
</dbReference>
<dbReference type="RefSeq" id="WP_093111156.1">
    <property type="nucleotide sequence ID" value="NZ_FNGG01000001.1"/>
</dbReference>
<dbReference type="InterPro" id="IPR012338">
    <property type="entry name" value="Beta-lactam/transpept-like"/>
</dbReference>
<gene>
    <name evidence="3" type="ORF">SAMN04488034_101374</name>
</gene>
<keyword evidence="1" id="KW-1133">Transmembrane helix</keyword>
<evidence type="ECO:0000259" key="2">
    <source>
        <dbReference type="Pfam" id="PF00144"/>
    </source>
</evidence>
<protein>
    <submittedName>
        <fullName evidence="3">CubicO group peptidase, beta-lactamase class C family</fullName>
    </submittedName>
</protein>
<keyword evidence="1" id="KW-0472">Membrane</keyword>
<proteinExistence type="predicted"/>
<sequence length="381" mass="43971">MKVLKKTLFWLLIILPVIVLLLYIFDYGYIFRGLKVTYLTGHTTAYIDDHPQFSNRTIEAGKPQPWPLHKDYNSVKATPGLQEINEDLNTIAFLIIKNDSIWYEDYAGEFGEDSRTNSFSMAKSITAALLGKAIFEGKIESLEQPVADFFPQFDRRLTVGDLASMASGLNWNESYYNPFSMTAKAYFGDDLRELILDLEVTEKPGQEFEYLSGNTQLLGMVIEKATGKTLAEYLSDSFWKPLGMRNDALWQLDSEESGMEKAYCCIASNARNFARFGKLYKDFGRWQEKQLLDSAFVAKSIRPRFEKSPHYGYGFWLEEYKGKKIFYMRGILGQYVIVVPEDDLIITRLGKEKMSKPEGEEHSKDFYIYLEEVYKMLNQPL</sequence>
<dbReference type="Pfam" id="PF00144">
    <property type="entry name" value="Beta-lactamase"/>
    <property type="match status" value="1"/>
</dbReference>
<reference evidence="3 4" key="1">
    <citation type="submission" date="2016-10" db="EMBL/GenBank/DDBJ databases">
        <authorList>
            <person name="de Groot N.N."/>
        </authorList>
    </citation>
    <scope>NUCLEOTIDE SEQUENCE [LARGE SCALE GENOMIC DNA]</scope>
    <source>
        <strain evidence="3 4">DSM 23553</strain>
    </source>
</reference>
<dbReference type="PANTHER" id="PTHR43283">
    <property type="entry name" value="BETA-LACTAMASE-RELATED"/>
    <property type="match status" value="1"/>
</dbReference>
<dbReference type="SUPFAM" id="SSF56601">
    <property type="entry name" value="beta-lactamase/transpeptidase-like"/>
    <property type="match status" value="1"/>
</dbReference>
<dbReference type="Gene3D" id="3.40.710.10">
    <property type="entry name" value="DD-peptidase/beta-lactamase superfamily"/>
    <property type="match status" value="1"/>
</dbReference>
<dbReference type="Proteomes" id="UP000199448">
    <property type="component" value="Unassembled WGS sequence"/>
</dbReference>
<dbReference type="STRING" id="390640.SAMN04488034_101374"/>